<name>A0A9J2PD84_ASCLU</name>
<evidence type="ECO:0000313" key="3">
    <source>
        <dbReference type="WBParaSite" id="ALUE_0000737801-mRNA-1"/>
    </source>
</evidence>
<evidence type="ECO:0000313" key="2">
    <source>
        <dbReference type="Proteomes" id="UP000036681"/>
    </source>
</evidence>
<keyword evidence="1" id="KW-0732">Signal</keyword>
<organism evidence="2 3">
    <name type="scientific">Ascaris lumbricoides</name>
    <name type="common">Giant roundworm</name>
    <dbReference type="NCBI Taxonomy" id="6252"/>
    <lineage>
        <taxon>Eukaryota</taxon>
        <taxon>Metazoa</taxon>
        <taxon>Ecdysozoa</taxon>
        <taxon>Nematoda</taxon>
        <taxon>Chromadorea</taxon>
        <taxon>Rhabditida</taxon>
        <taxon>Spirurina</taxon>
        <taxon>Ascaridomorpha</taxon>
        <taxon>Ascaridoidea</taxon>
        <taxon>Ascarididae</taxon>
        <taxon>Ascaris</taxon>
    </lineage>
</organism>
<protein>
    <submittedName>
        <fullName evidence="3">ShKT domain-containing protein</fullName>
    </submittedName>
</protein>
<dbReference type="AlphaFoldDB" id="A0A9J2PD84"/>
<reference evidence="3" key="1">
    <citation type="submission" date="2023-03" db="UniProtKB">
        <authorList>
            <consortium name="WormBaseParasite"/>
        </authorList>
    </citation>
    <scope>IDENTIFICATION</scope>
</reference>
<evidence type="ECO:0000256" key="1">
    <source>
        <dbReference type="SAM" id="SignalP"/>
    </source>
</evidence>
<dbReference type="WBParaSite" id="ALUE_0000737801-mRNA-1">
    <property type="protein sequence ID" value="ALUE_0000737801-mRNA-1"/>
    <property type="gene ID" value="ALUE_0000737801"/>
</dbReference>
<dbReference type="Proteomes" id="UP000036681">
    <property type="component" value="Unplaced"/>
</dbReference>
<sequence length="198" mass="21433">MLVRSVLLDVLFIIPVPAPTSLVYKMTPRKHYQWMYDIVKVLASLCSNRCQTGIISQERNTHTAKDASPSTKIARNWVKRLKTAAADEYCSKPVWDVDEKATDGHKQKRFICATCVDSCIGENCDGGPIVVDRPVPVPKPIPVPIPVPRPQPKPFPVPVPVPVPPPPPKVVPVPMPVPVQSGCTTGVCVSTCVGGAPC</sequence>
<keyword evidence="2" id="KW-1185">Reference proteome</keyword>
<feature type="chain" id="PRO_5039917882" evidence="1">
    <location>
        <begin position="21"/>
        <end position="198"/>
    </location>
</feature>
<accession>A0A9J2PD84</accession>
<proteinExistence type="predicted"/>
<feature type="signal peptide" evidence="1">
    <location>
        <begin position="1"/>
        <end position="20"/>
    </location>
</feature>